<organism evidence="1 2">
    <name type="scientific">Trifolium medium</name>
    <dbReference type="NCBI Taxonomy" id="97028"/>
    <lineage>
        <taxon>Eukaryota</taxon>
        <taxon>Viridiplantae</taxon>
        <taxon>Streptophyta</taxon>
        <taxon>Embryophyta</taxon>
        <taxon>Tracheophyta</taxon>
        <taxon>Spermatophyta</taxon>
        <taxon>Magnoliopsida</taxon>
        <taxon>eudicotyledons</taxon>
        <taxon>Gunneridae</taxon>
        <taxon>Pentapetalae</taxon>
        <taxon>rosids</taxon>
        <taxon>fabids</taxon>
        <taxon>Fabales</taxon>
        <taxon>Fabaceae</taxon>
        <taxon>Papilionoideae</taxon>
        <taxon>50 kb inversion clade</taxon>
        <taxon>NPAAA clade</taxon>
        <taxon>Hologalegina</taxon>
        <taxon>IRL clade</taxon>
        <taxon>Trifolieae</taxon>
        <taxon>Trifolium</taxon>
    </lineage>
</organism>
<feature type="non-terminal residue" evidence="1">
    <location>
        <position position="184"/>
    </location>
</feature>
<dbReference type="EMBL" id="LXQA010112256">
    <property type="protein sequence ID" value="MCI18896.1"/>
    <property type="molecule type" value="Genomic_DNA"/>
</dbReference>
<sequence>FHAFGLQRSCPKGEAAKGKAPRAVEASKYGWVSFKQMKGLFKTFEESVRGFKEKYYGIRPITTTGWKSIVRRGARKDEDGNMVMGPRGVPEEEDYAKFHFHWNKGHFLIEPKEFTFKRTYLSADEVADYDRLVYFVGTFPANLFEDSDGNPLLDESGRQKSSAKLIDTKRLLGCKTQAELEAFF</sequence>
<dbReference type="AlphaFoldDB" id="A0A392Q5R9"/>
<reference evidence="1 2" key="1">
    <citation type="journal article" date="2018" name="Front. Plant Sci.">
        <title>Red Clover (Trifolium pratense) and Zigzag Clover (T. medium) - A Picture of Genomic Similarities and Differences.</title>
        <authorList>
            <person name="Dluhosova J."/>
            <person name="Istvanek J."/>
            <person name="Nedelnik J."/>
            <person name="Repkova J."/>
        </authorList>
    </citation>
    <scope>NUCLEOTIDE SEQUENCE [LARGE SCALE GENOMIC DNA]</scope>
    <source>
        <strain evidence="2">cv. 10/8</strain>
        <tissue evidence="1">Leaf</tissue>
    </source>
</reference>
<name>A0A392Q5R9_9FABA</name>
<dbReference type="Proteomes" id="UP000265520">
    <property type="component" value="Unassembled WGS sequence"/>
</dbReference>
<evidence type="ECO:0000313" key="1">
    <source>
        <dbReference type="EMBL" id="MCI18896.1"/>
    </source>
</evidence>
<feature type="non-terminal residue" evidence="1">
    <location>
        <position position="1"/>
    </location>
</feature>
<keyword evidence="2" id="KW-1185">Reference proteome</keyword>
<comment type="caution">
    <text evidence="1">The sequence shown here is derived from an EMBL/GenBank/DDBJ whole genome shotgun (WGS) entry which is preliminary data.</text>
</comment>
<evidence type="ECO:0000313" key="2">
    <source>
        <dbReference type="Proteomes" id="UP000265520"/>
    </source>
</evidence>
<accession>A0A392Q5R9</accession>
<proteinExistence type="predicted"/>
<protein>
    <submittedName>
        <fullName evidence="1">Uncharacterized protein</fullName>
    </submittedName>
</protein>